<sequence length="71" mass="8081">MWHTWRSDKLAEYPRRLACTEILLDGIEQTAAFWHRAHTHFTSLGISTEHTSHSAAPHPPAAYPASWDRTG</sequence>
<name>A0A1I4BVE6_9ACTN</name>
<proteinExistence type="predicted"/>
<protein>
    <submittedName>
        <fullName evidence="2">Uncharacterized protein</fullName>
    </submittedName>
</protein>
<dbReference type="Proteomes" id="UP000199111">
    <property type="component" value="Unassembled WGS sequence"/>
</dbReference>
<evidence type="ECO:0000313" key="3">
    <source>
        <dbReference type="Proteomes" id="UP000199111"/>
    </source>
</evidence>
<organism evidence="2 3">
    <name type="scientific">Streptosporangium canum</name>
    <dbReference type="NCBI Taxonomy" id="324952"/>
    <lineage>
        <taxon>Bacteria</taxon>
        <taxon>Bacillati</taxon>
        <taxon>Actinomycetota</taxon>
        <taxon>Actinomycetes</taxon>
        <taxon>Streptosporangiales</taxon>
        <taxon>Streptosporangiaceae</taxon>
        <taxon>Streptosporangium</taxon>
    </lineage>
</organism>
<reference evidence="3" key="1">
    <citation type="submission" date="2016-10" db="EMBL/GenBank/DDBJ databases">
        <authorList>
            <person name="Varghese N."/>
            <person name="Submissions S."/>
        </authorList>
    </citation>
    <scope>NUCLEOTIDE SEQUENCE [LARGE SCALE GENOMIC DNA]</scope>
    <source>
        <strain evidence="3">CGMCC 4.2126</strain>
    </source>
</reference>
<evidence type="ECO:0000313" key="2">
    <source>
        <dbReference type="EMBL" id="SFK72635.1"/>
    </source>
</evidence>
<evidence type="ECO:0000256" key="1">
    <source>
        <dbReference type="SAM" id="MobiDB-lite"/>
    </source>
</evidence>
<keyword evidence="3" id="KW-1185">Reference proteome</keyword>
<accession>A0A1I4BVE6</accession>
<dbReference type="EMBL" id="FOQY01000033">
    <property type="protein sequence ID" value="SFK72635.1"/>
    <property type="molecule type" value="Genomic_DNA"/>
</dbReference>
<dbReference type="AlphaFoldDB" id="A0A1I4BVE6"/>
<gene>
    <name evidence="2" type="ORF">SAMN05216275_13358</name>
</gene>
<feature type="region of interest" description="Disordered" evidence="1">
    <location>
        <begin position="49"/>
        <end position="71"/>
    </location>
</feature>